<proteinExistence type="predicted"/>
<dbReference type="NCBIfam" id="TIGR00229">
    <property type="entry name" value="sensory_box"/>
    <property type="match status" value="1"/>
</dbReference>
<evidence type="ECO:0000313" key="5">
    <source>
        <dbReference type="Proteomes" id="UP000659496"/>
    </source>
</evidence>
<dbReference type="NCBIfam" id="TIGR00254">
    <property type="entry name" value="GGDEF"/>
    <property type="match status" value="1"/>
</dbReference>
<dbReference type="InterPro" id="IPR013767">
    <property type="entry name" value="PAS_fold"/>
</dbReference>
<protein>
    <submittedName>
        <fullName evidence="4">EAL domain-containing protein</fullName>
    </submittedName>
</protein>
<dbReference type="CDD" id="cd00130">
    <property type="entry name" value="PAS"/>
    <property type="match status" value="1"/>
</dbReference>
<dbReference type="InterPro" id="IPR029787">
    <property type="entry name" value="Nucleotide_cyclase"/>
</dbReference>
<dbReference type="Gene3D" id="3.30.450.20">
    <property type="entry name" value="PAS domain"/>
    <property type="match status" value="1"/>
</dbReference>
<evidence type="ECO:0000313" key="4">
    <source>
        <dbReference type="EMBL" id="MBD7909340.1"/>
    </source>
</evidence>
<dbReference type="SMART" id="SM00091">
    <property type="entry name" value="PAS"/>
    <property type="match status" value="1"/>
</dbReference>
<accession>A0ABR8PMJ2</accession>
<dbReference type="Gene3D" id="3.20.20.450">
    <property type="entry name" value="EAL domain"/>
    <property type="match status" value="1"/>
</dbReference>
<evidence type="ECO:0000259" key="1">
    <source>
        <dbReference type="PROSITE" id="PS50112"/>
    </source>
</evidence>
<evidence type="ECO:0000259" key="2">
    <source>
        <dbReference type="PROSITE" id="PS50883"/>
    </source>
</evidence>
<dbReference type="Pfam" id="PF00989">
    <property type="entry name" value="PAS"/>
    <property type="match status" value="1"/>
</dbReference>
<comment type="caution">
    <text evidence="4">The sequence shown here is derived from an EMBL/GenBank/DDBJ whole genome shotgun (WGS) entry which is preliminary data.</text>
</comment>
<dbReference type="InterPro" id="IPR000160">
    <property type="entry name" value="GGDEF_dom"/>
</dbReference>
<dbReference type="SUPFAM" id="SSF55785">
    <property type="entry name" value="PYP-like sensor domain (PAS domain)"/>
    <property type="match status" value="1"/>
</dbReference>
<dbReference type="InterPro" id="IPR035919">
    <property type="entry name" value="EAL_sf"/>
</dbReference>
<sequence length="842" mass="96235">MKFYKRKSSSMQNISLGSALTNVHELDRDSFILILNRQGIIIDFKGNVSQGEDIIKIGESYKGYLSPGEQGKYARHMENALQGNIEHFSAKGMQNNVEFEFKITMFPFRDSSQQIDGLYCMLQSILPVNGKEDSDDSEIRNHIYVNSKELSGILDEKGTVKFISPAVKPLLGYEEHECIGRSFLDFLASENAENIREQWNKLMHFPGSSQTFEMKILSTDGEIKEFQLKVTNYLSDPKLKGFFFSSVDIGEIKKRDERIHYLTNYDYVTGLPNRKVFIEKADIELKIAELLSKKFAVFVLNIRNYKLINRAFGHEFGDRYVDKIASKLRKQLGEQIEMIGRIGSNEFAILTKFLESKDITSRLASSVRAIFDEPLYIDDYELLITTSMGIAMYPTAGTTSGELLMNASAALHSAPKHLKNSYHYYSDTTSGLLRKELILTKDIASAIENEQLEVYFQPIYKAHTNRIAVVEALVRWNHPTLGLLTPADFLQLAEDTGEIIKIGEWVMESTCRSLAEWHQKNLNIKAAVNVSAMQFYAEDLPTTFFNIAQKYSIDPKWIEIEITESVLLIEEEIPESLERLKEFGFGIVLDDFGTGYNSLKVLKDMKPEKIKVDRSFVDKVLEDERSKTITTSIIGMAKMLSIEVVAEGVETKGQKDFLLELECDFFQGFLFSQPVSEENVTKLLIREQEVLDSKENVLNRRKYFRVSPDHPFKAQMTIDEVNGKKAKVGNVFVLIVNIGPGGLYFTSTVDLPQREDVILKFTIELFDETHFFYGKLIHSREEKDVFGYGVAFLADEKTRNTYIQLFHRVEVRLKQPSAYDDLPLLEGAMSSFFKNEINKNRA</sequence>
<dbReference type="InterPro" id="IPR043128">
    <property type="entry name" value="Rev_trsase/Diguanyl_cyclase"/>
</dbReference>
<feature type="domain" description="EAL" evidence="2">
    <location>
        <begin position="436"/>
        <end position="688"/>
    </location>
</feature>
<dbReference type="InterPro" id="IPR001633">
    <property type="entry name" value="EAL_dom"/>
</dbReference>
<reference evidence="4 5" key="1">
    <citation type="submission" date="2020-08" db="EMBL/GenBank/DDBJ databases">
        <title>A Genomic Blueprint of the Chicken Gut Microbiome.</title>
        <authorList>
            <person name="Gilroy R."/>
            <person name="Ravi A."/>
            <person name="Getino M."/>
            <person name="Pursley I."/>
            <person name="Horton D.L."/>
            <person name="Alikhan N.-F."/>
            <person name="Baker D."/>
            <person name="Gharbi K."/>
            <person name="Hall N."/>
            <person name="Watson M."/>
            <person name="Adriaenssens E.M."/>
            <person name="Foster-Nyarko E."/>
            <person name="Jarju S."/>
            <person name="Secka A."/>
            <person name="Antonio M."/>
            <person name="Oren A."/>
            <person name="Chaudhuri R."/>
            <person name="La Ragione R.M."/>
            <person name="Hildebrand F."/>
            <person name="Pallen M.J."/>
        </authorList>
    </citation>
    <scope>NUCLEOTIDE SEQUENCE [LARGE SCALE GENOMIC DNA]</scope>
    <source>
        <strain evidence="4 5">Sa3CUA8</strain>
    </source>
</reference>
<dbReference type="PROSITE" id="PS50883">
    <property type="entry name" value="EAL"/>
    <property type="match status" value="1"/>
</dbReference>
<dbReference type="Pfam" id="PF07238">
    <property type="entry name" value="PilZ"/>
    <property type="match status" value="1"/>
</dbReference>
<dbReference type="SMART" id="SM00267">
    <property type="entry name" value="GGDEF"/>
    <property type="match status" value="1"/>
</dbReference>
<dbReference type="PROSITE" id="PS50887">
    <property type="entry name" value="GGDEF"/>
    <property type="match status" value="1"/>
</dbReference>
<feature type="domain" description="GGDEF" evidence="3">
    <location>
        <begin position="293"/>
        <end position="427"/>
    </location>
</feature>
<keyword evidence="5" id="KW-1185">Reference proteome</keyword>
<dbReference type="SUPFAM" id="SSF55073">
    <property type="entry name" value="Nucleotide cyclase"/>
    <property type="match status" value="1"/>
</dbReference>
<gene>
    <name evidence="4" type="ORF">H9659_13470</name>
</gene>
<dbReference type="PANTHER" id="PTHR44757">
    <property type="entry name" value="DIGUANYLATE CYCLASE DGCP"/>
    <property type="match status" value="1"/>
</dbReference>
<dbReference type="CDD" id="cd01949">
    <property type="entry name" value="GGDEF"/>
    <property type="match status" value="1"/>
</dbReference>
<dbReference type="CDD" id="cd01948">
    <property type="entry name" value="EAL"/>
    <property type="match status" value="1"/>
</dbReference>
<name>A0ABR8PMJ2_9BACL</name>
<dbReference type="EMBL" id="JACSQY010000012">
    <property type="protein sequence ID" value="MBD7909340.1"/>
    <property type="molecule type" value="Genomic_DNA"/>
</dbReference>
<dbReference type="Proteomes" id="UP000659496">
    <property type="component" value="Unassembled WGS sequence"/>
</dbReference>
<dbReference type="InterPro" id="IPR000014">
    <property type="entry name" value="PAS"/>
</dbReference>
<evidence type="ECO:0000259" key="3">
    <source>
        <dbReference type="PROSITE" id="PS50887"/>
    </source>
</evidence>
<dbReference type="InterPro" id="IPR035965">
    <property type="entry name" value="PAS-like_dom_sf"/>
</dbReference>
<dbReference type="RefSeq" id="WP_191691432.1">
    <property type="nucleotide sequence ID" value="NZ_JACSQY010000012.1"/>
</dbReference>
<dbReference type="Gene3D" id="3.30.70.270">
    <property type="match status" value="1"/>
</dbReference>
<dbReference type="Pfam" id="PF00990">
    <property type="entry name" value="GGDEF"/>
    <property type="match status" value="1"/>
</dbReference>
<dbReference type="PANTHER" id="PTHR44757:SF2">
    <property type="entry name" value="BIOFILM ARCHITECTURE MAINTENANCE PROTEIN MBAA"/>
    <property type="match status" value="1"/>
</dbReference>
<dbReference type="SMART" id="SM00052">
    <property type="entry name" value="EAL"/>
    <property type="match status" value="1"/>
</dbReference>
<dbReference type="PROSITE" id="PS50112">
    <property type="entry name" value="PAS"/>
    <property type="match status" value="1"/>
</dbReference>
<dbReference type="SUPFAM" id="SSF141868">
    <property type="entry name" value="EAL domain-like"/>
    <property type="match status" value="1"/>
</dbReference>
<dbReference type="InterPro" id="IPR009875">
    <property type="entry name" value="PilZ_domain"/>
</dbReference>
<organism evidence="4 5">
    <name type="scientific">Sporosarcina gallistercoris</name>
    <dbReference type="NCBI Taxonomy" id="2762245"/>
    <lineage>
        <taxon>Bacteria</taxon>
        <taxon>Bacillati</taxon>
        <taxon>Bacillota</taxon>
        <taxon>Bacilli</taxon>
        <taxon>Bacillales</taxon>
        <taxon>Caryophanaceae</taxon>
        <taxon>Sporosarcina</taxon>
    </lineage>
</organism>
<dbReference type="InterPro" id="IPR052155">
    <property type="entry name" value="Biofilm_reg_signaling"/>
</dbReference>
<feature type="domain" description="PAS" evidence="1">
    <location>
        <begin position="153"/>
        <end position="206"/>
    </location>
</feature>
<dbReference type="Pfam" id="PF00563">
    <property type="entry name" value="EAL"/>
    <property type="match status" value="1"/>
</dbReference>